<proteinExistence type="predicted"/>
<evidence type="ECO:0000256" key="1">
    <source>
        <dbReference type="SAM" id="MobiDB-lite"/>
    </source>
</evidence>
<feature type="transmembrane region" description="Helical" evidence="2">
    <location>
        <begin position="85"/>
        <end position="108"/>
    </location>
</feature>
<keyword evidence="2" id="KW-1133">Transmembrane helix</keyword>
<comment type="caution">
    <text evidence="3">The sequence shown here is derived from an EMBL/GenBank/DDBJ whole genome shotgun (WGS) entry which is preliminary data.</text>
</comment>
<protein>
    <submittedName>
        <fullName evidence="3">Uncharacterized protein</fullName>
    </submittedName>
</protein>
<evidence type="ECO:0000256" key="2">
    <source>
        <dbReference type="SAM" id="Phobius"/>
    </source>
</evidence>
<keyword evidence="2" id="KW-0812">Transmembrane</keyword>
<name>A0A8H4R511_9AGAR</name>
<feature type="compositionally biased region" description="Polar residues" evidence="1">
    <location>
        <begin position="35"/>
        <end position="62"/>
    </location>
</feature>
<organism evidence="3 4">
    <name type="scientific">Agrocybe pediades</name>
    <dbReference type="NCBI Taxonomy" id="84607"/>
    <lineage>
        <taxon>Eukaryota</taxon>
        <taxon>Fungi</taxon>
        <taxon>Dikarya</taxon>
        <taxon>Basidiomycota</taxon>
        <taxon>Agaricomycotina</taxon>
        <taxon>Agaricomycetes</taxon>
        <taxon>Agaricomycetidae</taxon>
        <taxon>Agaricales</taxon>
        <taxon>Agaricineae</taxon>
        <taxon>Strophariaceae</taxon>
        <taxon>Agrocybe</taxon>
    </lineage>
</organism>
<keyword evidence="4" id="KW-1185">Reference proteome</keyword>
<evidence type="ECO:0000313" key="4">
    <source>
        <dbReference type="Proteomes" id="UP000521872"/>
    </source>
</evidence>
<feature type="region of interest" description="Disordered" evidence="1">
    <location>
        <begin position="1"/>
        <end position="62"/>
    </location>
</feature>
<dbReference type="Proteomes" id="UP000521872">
    <property type="component" value="Unassembled WGS sequence"/>
</dbReference>
<keyword evidence="2" id="KW-0472">Membrane</keyword>
<sequence>MPNPPSIPNPSNNTRPYPPQRKPSPPKKKSIRPSANPSTQPTPENPPNSTQILPTPSGDTNAIQNRHKFAHLEEGRGGDVIDDELVVYTCLFSVVCLVTCLAAALAGAGPASGGAPLRLHAQVGYWVVLFSDERYETYLFN</sequence>
<accession>A0A8H4R511</accession>
<dbReference type="EMBL" id="JAACJL010000004">
    <property type="protein sequence ID" value="KAF4621847.1"/>
    <property type="molecule type" value="Genomic_DNA"/>
</dbReference>
<dbReference type="AlphaFoldDB" id="A0A8H4R511"/>
<reference evidence="3 4" key="1">
    <citation type="submission" date="2019-12" db="EMBL/GenBank/DDBJ databases">
        <authorList>
            <person name="Floudas D."/>
            <person name="Bentzer J."/>
            <person name="Ahren D."/>
            <person name="Johansson T."/>
            <person name="Persson P."/>
            <person name="Tunlid A."/>
        </authorList>
    </citation>
    <scope>NUCLEOTIDE SEQUENCE [LARGE SCALE GENOMIC DNA]</scope>
    <source>
        <strain evidence="3 4">CBS 102.39</strain>
    </source>
</reference>
<gene>
    <name evidence="3" type="ORF">D9613_012210</name>
</gene>
<evidence type="ECO:0000313" key="3">
    <source>
        <dbReference type="EMBL" id="KAF4621847.1"/>
    </source>
</evidence>